<proteinExistence type="inferred from homology"/>
<dbReference type="EMBL" id="LRBV02000011">
    <property type="status" value="NOT_ANNOTATED_CDS"/>
    <property type="molecule type" value="Genomic_DNA"/>
</dbReference>
<evidence type="ECO:0000313" key="5">
    <source>
        <dbReference type="Proteomes" id="UP000594261"/>
    </source>
</evidence>
<dbReference type="OMA" id="ARCILYV"/>
<dbReference type="GO" id="GO:0019441">
    <property type="term" value="P:L-tryptophan catabolic process to kynurenine"/>
    <property type="evidence" value="ECO:0007669"/>
    <property type="project" value="InterPro"/>
</dbReference>
<comment type="similarity">
    <text evidence="2">Belongs to the Cyclase 1 superfamily.</text>
</comment>
<dbReference type="GO" id="GO:0004061">
    <property type="term" value="F:arylformamidase activity"/>
    <property type="evidence" value="ECO:0007669"/>
    <property type="project" value="InterPro"/>
</dbReference>
<accession>A0A7N2MYF1</accession>
<evidence type="ECO:0000256" key="1">
    <source>
        <dbReference type="ARBA" id="ARBA00004498"/>
    </source>
</evidence>
<dbReference type="InterPro" id="IPR007325">
    <property type="entry name" value="KFase/CYL"/>
</dbReference>
<dbReference type="Proteomes" id="UP000594261">
    <property type="component" value="Chromosome 11"/>
</dbReference>
<dbReference type="AlphaFoldDB" id="A0A7N2MYF1"/>
<dbReference type="InterPro" id="IPR037175">
    <property type="entry name" value="KFase_sf"/>
</dbReference>
<keyword evidence="3" id="KW-0272">Extracellular matrix</keyword>
<dbReference type="InParanoid" id="A0A7N2MYF1"/>
<keyword evidence="5" id="KW-1185">Reference proteome</keyword>
<reference evidence="4 5" key="1">
    <citation type="journal article" date="2016" name="G3 (Bethesda)">
        <title>First Draft Assembly and Annotation of the Genome of a California Endemic Oak Quercus lobata Nee (Fagaceae).</title>
        <authorList>
            <person name="Sork V.L."/>
            <person name="Fitz-Gibbon S.T."/>
            <person name="Puiu D."/>
            <person name="Crepeau M."/>
            <person name="Gugger P.F."/>
            <person name="Sherman R."/>
            <person name="Stevens K."/>
            <person name="Langley C.H."/>
            <person name="Pellegrini M."/>
            <person name="Salzberg S.L."/>
        </authorList>
    </citation>
    <scope>NUCLEOTIDE SEQUENCE [LARGE SCALE GENOMIC DNA]</scope>
    <source>
        <strain evidence="4 5">cv. SW786</strain>
    </source>
</reference>
<evidence type="ECO:0000256" key="3">
    <source>
        <dbReference type="ARBA" id="ARBA00022530"/>
    </source>
</evidence>
<dbReference type="PANTHER" id="PTHR31118:SF12">
    <property type="entry name" value="CYCLASE-LIKE PROTEIN 2"/>
    <property type="match status" value="1"/>
</dbReference>
<name>A0A7N2MYF1_QUELO</name>
<evidence type="ECO:0000313" key="4">
    <source>
        <dbReference type="EnsemblPlants" id="QL11p034113:mrna"/>
    </source>
</evidence>
<reference evidence="4" key="2">
    <citation type="submission" date="2021-01" db="UniProtKB">
        <authorList>
            <consortium name="EnsemblPlants"/>
        </authorList>
    </citation>
    <scope>IDENTIFICATION</scope>
</reference>
<sequence length="106" mass="11774">MWKEFDSSYAGFTTDGAEWLVKNIDIKLIGLDYLAVATYDDAIPAHLVFLDAREIVLVDGVKLDHVQPGIYSLHCLPLRLPKADGSPARCILYVSYCFSDVVSPLL</sequence>
<evidence type="ECO:0000256" key="2">
    <source>
        <dbReference type="ARBA" id="ARBA00007865"/>
    </source>
</evidence>
<organism evidence="4 5">
    <name type="scientific">Quercus lobata</name>
    <name type="common">Valley oak</name>
    <dbReference type="NCBI Taxonomy" id="97700"/>
    <lineage>
        <taxon>Eukaryota</taxon>
        <taxon>Viridiplantae</taxon>
        <taxon>Streptophyta</taxon>
        <taxon>Embryophyta</taxon>
        <taxon>Tracheophyta</taxon>
        <taxon>Spermatophyta</taxon>
        <taxon>Magnoliopsida</taxon>
        <taxon>eudicotyledons</taxon>
        <taxon>Gunneridae</taxon>
        <taxon>Pentapetalae</taxon>
        <taxon>rosids</taxon>
        <taxon>fabids</taxon>
        <taxon>Fagales</taxon>
        <taxon>Fagaceae</taxon>
        <taxon>Quercus</taxon>
    </lineage>
</organism>
<dbReference type="Gene3D" id="3.50.30.50">
    <property type="entry name" value="Putative cyclase"/>
    <property type="match status" value="1"/>
</dbReference>
<dbReference type="EnsemblPlants" id="QL11p034113:mrna">
    <property type="protein sequence ID" value="QL11p034113:mrna"/>
    <property type="gene ID" value="QL11p034113"/>
</dbReference>
<keyword evidence="3" id="KW-0964">Secreted</keyword>
<protein>
    <submittedName>
        <fullName evidence="4">Uncharacterized protein</fullName>
    </submittedName>
</protein>
<comment type="subcellular location">
    <subcellularLocation>
        <location evidence="1">Secreted</location>
        <location evidence="1">Extracellular space</location>
        <location evidence="1">Extracellular matrix</location>
    </subcellularLocation>
</comment>
<dbReference type="Gramene" id="QL11p034113:mrna">
    <property type="protein sequence ID" value="QL11p034113:mrna"/>
    <property type="gene ID" value="QL11p034113"/>
</dbReference>
<dbReference type="PANTHER" id="PTHR31118">
    <property type="entry name" value="CYCLASE-LIKE PROTEIN 2"/>
    <property type="match status" value="1"/>
</dbReference>
<dbReference type="SUPFAM" id="SSF102198">
    <property type="entry name" value="Putative cyclase"/>
    <property type="match status" value="1"/>
</dbReference>